<sequence>MDPSKDNSPKHGPPSAAILPPSLSGARDKYKKARSVIIEERDANLIGPYIVTKRLRASDHRYKKIRFDDPGVVRLLDPRGGSTSACLLALYKKCDGLEKTKKRPSTFRSDTLKYYAGTNEKTDGIWCHVKAAHIVPFFLDSDDIGEMLFGSRAPSLRRVGNALLLVDQIEKWFNTYHLVIVPVDSTETPITRWKVDIISPDIRNSSYLYHDDYGSDLDGKELQFHNNNRPVSRFMYFHFIMVLVRIKDVKRQGWQDVWARYYQQRPFPTPGNYLRRSMLLALATHYGTADMEVVASWITDHGFDSPLMLTDEESTEAARRVHAAVNKAIARAETGPKDGSDDEEEDSDEGDSDEGDNEIDMEG</sequence>
<dbReference type="Pfam" id="PF13391">
    <property type="entry name" value="HNH_2"/>
    <property type="match status" value="1"/>
</dbReference>
<proteinExistence type="predicted"/>
<comment type="caution">
    <text evidence="3">The sequence shown here is derived from an EMBL/GenBank/DDBJ whole genome shotgun (WGS) entry which is preliminary data.</text>
</comment>
<reference evidence="3" key="2">
    <citation type="submission" date="2023-06" db="EMBL/GenBank/DDBJ databases">
        <authorList>
            <consortium name="Lawrence Berkeley National Laboratory"/>
            <person name="Haridas S."/>
            <person name="Hensen N."/>
            <person name="Bonometti L."/>
            <person name="Westerberg I."/>
            <person name="Brannstrom I.O."/>
            <person name="Guillou S."/>
            <person name="Cros-Aarteil S."/>
            <person name="Calhoun S."/>
            <person name="Kuo A."/>
            <person name="Mondo S."/>
            <person name="Pangilinan J."/>
            <person name="Riley R."/>
            <person name="Labutti K."/>
            <person name="Andreopoulos B."/>
            <person name="Lipzen A."/>
            <person name="Chen C."/>
            <person name="Yanf M."/>
            <person name="Daum C."/>
            <person name="Ng V."/>
            <person name="Clum A."/>
            <person name="Steindorff A."/>
            <person name="Ohm R."/>
            <person name="Martin F."/>
            <person name="Silar P."/>
            <person name="Natvig D."/>
            <person name="Lalanne C."/>
            <person name="Gautier V."/>
            <person name="Ament-Velasquez S.L."/>
            <person name="Kruys A."/>
            <person name="Hutchinson M.I."/>
            <person name="Powell A.J."/>
            <person name="Barry K."/>
            <person name="Miller A.N."/>
            <person name="Grigoriev I.V."/>
            <person name="Debuchy R."/>
            <person name="Gladieux P."/>
            <person name="Thoren M.H."/>
            <person name="Johannesson H."/>
        </authorList>
    </citation>
    <scope>NUCLEOTIDE SEQUENCE</scope>
    <source>
        <strain evidence="3">CBS 958.72</strain>
    </source>
</reference>
<evidence type="ECO:0000256" key="1">
    <source>
        <dbReference type="SAM" id="MobiDB-lite"/>
    </source>
</evidence>
<gene>
    <name evidence="3" type="ORF">B0T24DRAFT_655485</name>
</gene>
<protein>
    <recommendedName>
        <fullName evidence="2">HNH nuclease domain-containing protein</fullName>
    </recommendedName>
</protein>
<organism evidence="3 4">
    <name type="scientific">Lasiosphaeria ovina</name>
    <dbReference type="NCBI Taxonomy" id="92902"/>
    <lineage>
        <taxon>Eukaryota</taxon>
        <taxon>Fungi</taxon>
        <taxon>Dikarya</taxon>
        <taxon>Ascomycota</taxon>
        <taxon>Pezizomycotina</taxon>
        <taxon>Sordariomycetes</taxon>
        <taxon>Sordariomycetidae</taxon>
        <taxon>Sordariales</taxon>
        <taxon>Lasiosphaeriaceae</taxon>
        <taxon>Lasiosphaeria</taxon>
    </lineage>
</organism>
<evidence type="ECO:0000259" key="2">
    <source>
        <dbReference type="Pfam" id="PF13391"/>
    </source>
</evidence>
<feature type="domain" description="HNH nuclease" evidence="2">
    <location>
        <begin position="129"/>
        <end position="181"/>
    </location>
</feature>
<keyword evidence="4" id="KW-1185">Reference proteome</keyword>
<dbReference type="Proteomes" id="UP001287356">
    <property type="component" value="Unassembled WGS sequence"/>
</dbReference>
<feature type="compositionally biased region" description="Low complexity" evidence="1">
    <location>
        <begin position="13"/>
        <end position="25"/>
    </location>
</feature>
<feature type="region of interest" description="Disordered" evidence="1">
    <location>
        <begin position="1"/>
        <end position="25"/>
    </location>
</feature>
<dbReference type="InterPro" id="IPR003615">
    <property type="entry name" value="HNH_nuc"/>
</dbReference>
<accession>A0AAE0NEC3</accession>
<feature type="region of interest" description="Disordered" evidence="1">
    <location>
        <begin position="327"/>
        <end position="363"/>
    </location>
</feature>
<feature type="compositionally biased region" description="Acidic residues" evidence="1">
    <location>
        <begin position="340"/>
        <end position="363"/>
    </location>
</feature>
<evidence type="ECO:0000313" key="3">
    <source>
        <dbReference type="EMBL" id="KAK3379922.1"/>
    </source>
</evidence>
<dbReference type="AlphaFoldDB" id="A0AAE0NEC3"/>
<reference evidence="3" key="1">
    <citation type="journal article" date="2023" name="Mol. Phylogenet. Evol.">
        <title>Genome-scale phylogeny and comparative genomics of the fungal order Sordariales.</title>
        <authorList>
            <person name="Hensen N."/>
            <person name="Bonometti L."/>
            <person name="Westerberg I."/>
            <person name="Brannstrom I.O."/>
            <person name="Guillou S."/>
            <person name="Cros-Aarteil S."/>
            <person name="Calhoun S."/>
            <person name="Haridas S."/>
            <person name="Kuo A."/>
            <person name="Mondo S."/>
            <person name="Pangilinan J."/>
            <person name="Riley R."/>
            <person name="LaButti K."/>
            <person name="Andreopoulos B."/>
            <person name="Lipzen A."/>
            <person name="Chen C."/>
            <person name="Yan M."/>
            <person name="Daum C."/>
            <person name="Ng V."/>
            <person name="Clum A."/>
            <person name="Steindorff A."/>
            <person name="Ohm R.A."/>
            <person name="Martin F."/>
            <person name="Silar P."/>
            <person name="Natvig D.O."/>
            <person name="Lalanne C."/>
            <person name="Gautier V."/>
            <person name="Ament-Velasquez S.L."/>
            <person name="Kruys A."/>
            <person name="Hutchinson M.I."/>
            <person name="Powell A.J."/>
            <person name="Barry K."/>
            <person name="Miller A.N."/>
            <person name="Grigoriev I.V."/>
            <person name="Debuchy R."/>
            <person name="Gladieux P."/>
            <person name="Hiltunen Thoren M."/>
            <person name="Johannesson H."/>
        </authorList>
    </citation>
    <scope>NUCLEOTIDE SEQUENCE</scope>
    <source>
        <strain evidence="3">CBS 958.72</strain>
    </source>
</reference>
<name>A0AAE0NEC3_9PEZI</name>
<evidence type="ECO:0000313" key="4">
    <source>
        <dbReference type="Proteomes" id="UP001287356"/>
    </source>
</evidence>
<dbReference type="EMBL" id="JAULSN010000002">
    <property type="protein sequence ID" value="KAK3379922.1"/>
    <property type="molecule type" value="Genomic_DNA"/>
</dbReference>